<evidence type="ECO:0000313" key="3">
    <source>
        <dbReference type="EMBL" id="KAK0617774.1"/>
    </source>
</evidence>
<protein>
    <submittedName>
        <fullName evidence="3">Heterokaryon incompatibility protein-domain-containing protein</fullName>
    </submittedName>
</protein>
<name>A0AA39WLT9_9PEZI</name>
<feature type="domain" description="Heterokaryon incompatibility" evidence="2">
    <location>
        <begin position="121"/>
        <end position="278"/>
    </location>
</feature>
<dbReference type="InterPro" id="IPR010730">
    <property type="entry name" value="HET"/>
</dbReference>
<evidence type="ECO:0000313" key="4">
    <source>
        <dbReference type="Proteomes" id="UP001174934"/>
    </source>
</evidence>
<evidence type="ECO:0000259" key="2">
    <source>
        <dbReference type="Pfam" id="PF06985"/>
    </source>
</evidence>
<keyword evidence="4" id="KW-1185">Reference proteome</keyword>
<evidence type="ECO:0000256" key="1">
    <source>
        <dbReference type="SAM" id="MobiDB-lite"/>
    </source>
</evidence>
<reference evidence="3" key="1">
    <citation type="submission" date="2023-06" db="EMBL/GenBank/DDBJ databases">
        <title>Genome-scale phylogeny and comparative genomics of the fungal order Sordariales.</title>
        <authorList>
            <consortium name="Lawrence Berkeley National Laboratory"/>
            <person name="Hensen N."/>
            <person name="Bonometti L."/>
            <person name="Westerberg I."/>
            <person name="Brannstrom I.O."/>
            <person name="Guillou S."/>
            <person name="Cros-Aarteil S."/>
            <person name="Calhoun S."/>
            <person name="Haridas S."/>
            <person name="Kuo A."/>
            <person name="Mondo S."/>
            <person name="Pangilinan J."/>
            <person name="Riley R."/>
            <person name="LaButti K."/>
            <person name="Andreopoulos B."/>
            <person name="Lipzen A."/>
            <person name="Chen C."/>
            <person name="Yanf M."/>
            <person name="Daum C."/>
            <person name="Ng V."/>
            <person name="Clum A."/>
            <person name="Steindorff A."/>
            <person name="Ohm R."/>
            <person name="Martin F."/>
            <person name="Silar P."/>
            <person name="Natvig D."/>
            <person name="Lalanne C."/>
            <person name="Gautier V."/>
            <person name="Ament-velasquez S.L."/>
            <person name="Kruys A."/>
            <person name="Hutchinson M.I."/>
            <person name="Powell A.J."/>
            <person name="Barry K."/>
            <person name="Miller A.N."/>
            <person name="Grigoriev I.V."/>
            <person name="Debuchy R."/>
            <person name="Gladieux P."/>
            <person name="Thoren M.H."/>
            <person name="Johannesson H."/>
        </authorList>
    </citation>
    <scope>NUCLEOTIDE SEQUENCE</scope>
    <source>
        <strain evidence="3">SMH3391-2</strain>
    </source>
</reference>
<organism evidence="3 4">
    <name type="scientific">Bombardia bombarda</name>
    <dbReference type="NCBI Taxonomy" id="252184"/>
    <lineage>
        <taxon>Eukaryota</taxon>
        <taxon>Fungi</taxon>
        <taxon>Dikarya</taxon>
        <taxon>Ascomycota</taxon>
        <taxon>Pezizomycotina</taxon>
        <taxon>Sordariomycetes</taxon>
        <taxon>Sordariomycetidae</taxon>
        <taxon>Sordariales</taxon>
        <taxon>Lasiosphaeriaceae</taxon>
        <taxon>Bombardia</taxon>
    </lineage>
</organism>
<dbReference type="EMBL" id="JAULSR010000005">
    <property type="protein sequence ID" value="KAK0617774.1"/>
    <property type="molecule type" value="Genomic_DNA"/>
</dbReference>
<gene>
    <name evidence="3" type="ORF">B0T17DRAFT_509370</name>
</gene>
<dbReference type="PANTHER" id="PTHR33112:SF16">
    <property type="entry name" value="HETEROKARYON INCOMPATIBILITY DOMAIN-CONTAINING PROTEIN"/>
    <property type="match status" value="1"/>
</dbReference>
<dbReference type="PANTHER" id="PTHR33112">
    <property type="entry name" value="DOMAIN PROTEIN, PUTATIVE-RELATED"/>
    <property type="match status" value="1"/>
</dbReference>
<dbReference type="Proteomes" id="UP001174934">
    <property type="component" value="Unassembled WGS sequence"/>
</dbReference>
<proteinExistence type="predicted"/>
<feature type="region of interest" description="Disordered" evidence="1">
    <location>
        <begin position="332"/>
        <end position="351"/>
    </location>
</feature>
<accession>A0AA39WLT9</accession>
<dbReference type="AlphaFoldDB" id="A0AA39WLT9"/>
<sequence>MLQSGVPDDINGVYFLQMDVVIPGDQGSMMQLFFSVSPPSGVTITKPRRLSRRPIADSAKSDESLKMIRGWISDCSEHHKECTSKEASFAPTRLLKVELGASLNKQVIQLVENIDDYPVQYAALSHCWGPPNAQQPMLRTMRATLNEFKSGIAINRLPQNFQDAVTMTRLLDLPYIWIDSLCIVQDSHEDWAREAALMAQVYSRAAVTLTATSAASSHEGFLRPRSRPEAHIPYLVQGYRDSGEMLFVQQAEKDDYLDRWERDVEMSCWNKRGWTLQESVLSKRMLHFCDTRLCFACNHHRCTEDNGPVLVIPRIKAVDLSRLNFLCLDSPHKSPSSDGSSDTDTLSQDGSDIGLSEEDLVKIRYSPFSNWYFVIMDYCERQLSYSQDKLPAISGLAKRMEGLPINAGSYMAGIWEGDLAFA</sequence>
<comment type="caution">
    <text evidence="3">The sequence shown here is derived from an EMBL/GenBank/DDBJ whole genome shotgun (WGS) entry which is preliminary data.</text>
</comment>
<dbReference type="Pfam" id="PF06985">
    <property type="entry name" value="HET"/>
    <property type="match status" value="1"/>
</dbReference>
<feature type="compositionally biased region" description="Low complexity" evidence="1">
    <location>
        <begin position="333"/>
        <end position="351"/>
    </location>
</feature>